<feature type="transmembrane region" description="Helical" evidence="8">
    <location>
        <begin position="197"/>
        <end position="219"/>
    </location>
</feature>
<accession>A0A7D4DZF0</accession>
<evidence type="ECO:0000256" key="7">
    <source>
        <dbReference type="ARBA" id="ARBA00023136"/>
    </source>
</evidence>
<organism evidence="9 10">
    <name type="scientific">Achromobacter pestifer</name>
    <dbReference type="NCBI Taxonomy" id="1353889"/>
    <lineage>
        <taxon>Bacteria</taxon>
        <taxon>Pseudomonadati</taxon>
        <taxon>Pseudomonadota</taxon>
        <taxon>Betaproteobacteria</taxon>
        <taxon>Burkholderiales</taxon>
        <taxon>Alcaligenaceae</taxon>
        <taxon>Achromobacter</taxon>
    </lineage>
</organism>
<evidence type="ECO:0000313" key="9">
    <source>
        <dbReference type="EMBL" id="QKH36207.1"/>
    </source>
</evidence>
<comment type="subcellular location">
    <subcellularLocation>
        <location evidence="1">Cell membrane</location>
        <topology evidence="1">Multi-pass membrane protein</topology>
    </subcellularLocation>
</comment>
<feature type="transmembrane region" description="Helical" evidence="8">
    <location>
        <begin position="60"/>
        <end position="76"/>
    </location>
</feature>
<dbReference type="GO" id="GO:0005886">
    <property type="term" value="C:plasma membrane"/>
    <property type="evidence" value="ECO:0007669"/>
    <property type="project" value="UniProtKB-SubCell"/>
</dbReference>
<keyword evidence="4" id="KW-1003">Cell membrane</keyword>
<keyword evidence="3" id="KW-0813">Transport</keyword>
<keyword evidence="10" id="KW-1185">Reference proteome</keyword>
<feature type="transmembrane region" description="Helical" evidence="8">
    <location>
        <begin position="410"/>
        <end position="428"/>
    </location>
</feature>
<dbReference type="KEGG" id="apes:FOC84_15130"/>
<reference evidence="9 10" key="1">
    <citation type="submission" date="2020-05" db="EMBL/GenBank/DDBJ databases">
        <title>FDA dAtabase for Regulatory Grade micrObial Sequences (FDA-ARGOS): Supporting development and validation of Infectious Disease Dx tests.</title>
        <authorList>
            <person name="Sproer C."/>
            <person name="Gronow S."/>
            <person name="Severitt S."/>
            <person name="Schroder I."/>
            <person name="Tallon L."/>
            <person name="Sadzewicz L."/>
            <person name="Zhao X."/>
            <person name="Vavikolanu K."/>
            <person name="Mehta A."/>
            <person name="Aluvathingal J."/>
            <person name="Nadendla S."/>
            <person name="Myers T."/>
            <person name="Yan Y."/>
            <person name="Sichtig H."/>
        </authorList>
    </citation>
    <scope>NUCLEOTIDE SEQUENCE [LARGE SCALE GENOMIC DNA]</scope>
    <source>
        <strain evidence="9 10">FDAARGOS_790</strain>
    </source>
</reference>
<evidence type="ECO:0000256" key="5">
    <source>
        <dbReference type="ARBA" id="ARBA00022692"/>
    </source>
</evidence>
<dbReference type="AlphaFoldDB" id="A0A7D4DZF0"/>
<dbReference type="Proteomes" id="UP000500970">
    <property type="component" value="Chromosome"/>
</dbReference>
<comment type="similarity">
    <text evidence="2">Belongs to the nucleobase:cation symporter-2 (NCS2) (TC 2.A.40) family.</text>
</comment>
<feature type="transmembrane region" description="Helical" evidence="8">
    <location>
        <begin position="109"/>
        <end position="129"/>
    </location>
</feature>
<dbReference type="GO" id="GO:0042907">
    <property type="term" value="F:xanthine transmembrane transporter activity"/>
    <property type="evidence" value="ECO:0007669"/>
    <property type="project" value="TreeGrafter"/>
</dbReference>
<dbReference type="RefSeq" id="WP_173145118.1">
    <property type="nucleotide sequence ID" value="NZ_CP053985.1"/>
</dbReference>
<evidence type="ECO:0000256" key="1">
    <source>
        <dbReference type="ARBA" id="ARBA00004651"/>
    </source>
</evidence>
<feature type="transmembrane region" description="Helical" evidence="8">
    <location>
        <begin position="83"/>
        <end position="103"/>
    </location>
</feature>
<feature type="transmembrane region" description="Helical" evidence="8">
    <location>
        <begin position="351"/>
        <end position="373"/>
    </location>
</feature>
<evidence type="ECO:0000313" key="10">
    <source>
        <dbReference type="Proteomes" id="UP000500970"/>
    </source>
</evidence>
<protein>
    <submittedName>
        <fullName evidence="9">Pyrimidine utilization transport protein G</fullName>
    </submittedName>
</protein>
<dbReference type="PANTHER" id="PTHR42810:SF4">
    <property type="entry name" value="URIC ACID TRANSPORTER UACT"/>
    <property type="match status" value="1"/>
</dbReference>
<keyword evidence="5 8" id="KW-0812">Transmembrane</keyword>
<evidence type="ECO:0000256" key="6">
    <source>
        <dbReference type="ARBA" id="ARBA00022989"/>
    </source>
</evidence>
<dbReference type="InterPro" id="IPR006042">
    <property type="entry name" value="Xan_ur_permease"/>
</dbReference>
<evidence type="ECO:0000256" key="3">
    <source>
        <dbReference type="ARBA" id="ARBA00022448"/>
    </source>
</evidence>
<dbReference type="Pfam" id="PF00860">
    <property type="entry name" value="Xan_ur_permease"/>
    <property type="match status" value="1"/>
</dbReference>
<keyword evidence="7 8" id="KW-0472">Membrane</keyword>
<dbReference type="NCBIfam" id="TIGR00801">
    <property type="entry name" value="ncs2"/>
    <property type="match status" value="1"/>
</dbReference>
<dbReference type="EMBL" id="CP053985">
    <property type="protein sequence ID" value="QKH36207.1"/>
    <property type="molecule type" value="Genomic_DNA"/>
</dbReference>
<dbReference type="PANTHER" id="PTHR42810">
    <property type="entry name" value="PURINE PERMEASE C1399.01C-RELATED"/>
    <property type="match status" value="1"/>
</dbReference>
<feature type="transmembrane region" description="Helical" evidence="8">
    <location>
        <begin position="239"/>
        <end position="261"/>
    </location>
</feature>
<evidence type="ECO:0000256" key="2">
    <source>
        <dbReference type="ARBA" id="ARBA00008821"/>
    </source>
</evidence>
<gene>
    <name evidence="9" type="ORF">FOC84_15130</name>
</gene>
<evidence type="ECO:0000256" key="4">
    <source>
        <dbReference type="ARBA" id="ARBA00022475"/>
    </source>
</evidence>
<proteinExistence type="inferred from homology"/>
<keyword evidence="6 8" id="KW-1133">Transmembrane helix</keyword>
<feature type="transmembrane region" description="Helical" evidence="8">
    <location>
        <begin position="141"/>
        <end position="162"/>
    </location>
</feature>
<feature type="transmembrane region" description="Helical" evidence="8">
    <location>
        <begin position="174"/>
        <end position="190"/>
    </location>
</feature>
<name>A0A7D4DZF0_9BURK</name>
<sequence length="447" mass="46199">MNKGYFPRWRLRETRDTDQPIGPDERLPWPETVVIGMQHVVSMFGANFIAPLIVGFDPSVSIFMSGVGTLIFFVVVGGRVPSYLGSSFAFAAAVIAVTGYSGQGPNPQIPVALGGIIACGVAYAGLGLVVMKFGVGWIEKIMPPVVTGGVVAVLGLNLAGVAVKEASSSTFDSAMAFVTIISVLALAVGARGMWQRLMLLLGVLMSYAIYALLANVAGLGRPIDFAPIIAAPWFGLPAFTAPSFTLQASIMMVPVAIILAAENLGHLKAVEVITGKNLDGYMGRAFFGDGIATVVSGGIGGVGATTYAENIGVMAMTKIYSTLTFVIAAFTAIALGFCPKFGVAITTIPPAVMSGVSIVAFGLITVAGVRIWVSHRVNLTQNKNTIVAAAIIIMGTGDFTVEIFGFPLGGIGTATFGGMALYALASFFESAKRGDAVAANPADATAH</sequence>
<feature type="transmembrane region" description="Helical" evidence="8">
    <location>
        <begin position="323"/>
        <end position="345"/>
    </location>
</feature>
<dbReference type="InterPro" id="IPR006043">
    <property type="entry name" value="NCS2"/>
</dbReference>
<evidence type="ECO:0000256" key="8">
    <source>
        <dbReference type="SAM" id="Phobius"/>
    </source>
</evidence>